<evidence type="ECO:0000256" key="6">
    <source>
        <dbReference type="ARBA" id="ARBA00022729"/>
    </source>
</evidence>
<keyword evidence="10" id="KW-0675">Receptor</keyword>
<dbReference type="Pfam" id="PF08263">
    <property type="entry name" value="LRRNT_2"/>
    <property type="match status" value="1"/>
</dbReference>
<dbReference type="InParanoid" id="A0A7N2L601"/>
<comment type="similarity">
    <text evidence="2">Belongs to the RLP family.</text>
</comment>
<dbReference type="SMART" id="SM00369">
    <property type="entry name" value="LRR_TYP"/>
    <property type="match status" value="9"/>
</dbReference>
<evidence type="ECO:0000256" key="1">
    <source>
        <dbReference type="ARBA" id="ARBA00004251"/>
    </source>
</evidence>
<evidence type="ECO:0000256" key="8">
    <source>
        <dbReference type="ARBA" id="ARBA00022989"/>
    </source>
</evidence>
<dbReference type="SMART" id="SM00365">
    <property type="entry name" value="LRR_SD22"/>
    <property type="match status" value="8"/>
</dbReference>
<dbReference type="EnsemblPlants" id="QL03p028533:mrna">
    <property type="protein sequence ID" value="QL03p028533:mrna:CDS:1"/>
    <property type="gene ID" value="QL03p028533"/>
</dbReference>
<feature type="chain" id="PRO_5029731478" description="Leucine-rich repeat-containing N-terminal plant-type domain-containing protein" evidence="13">
    <location>
        <begin position="26"/>
        <end position="985"/>
    </location>
</feature>
<keyword evidence="6 13" id="KW-0732">Signal</keyword>
<dbReference type="FunFam" id="3.80.10.10:FF:000041">
    <property type="entry name" value="LRR receptor-like serine/threonine-protein kinase ERECTA"/>
    <property type="match status" value="1"/>
</dbReference>
<keyword evidence="3" id="KW-1003">Cell membrane</keyword>
<dbReference type="InterPro" id="IPR013210">
    <property type="entry name" value="LRR_N_plant-typ"/>
</dbReference>
<evidence type="ECO:0000256" key="5">
    <source>
        <dbReference type="ARBA" id="ARBA00022692"/>
    </source>
</evidence>
<dbReference type="Gene3D" id="3.80.10.10">
    <property type="entry name" value="Ribonuclease Inhibitor"/>
    <property type="match status" value="4"/>
</dbReference>
<feature type="domain" description="Leucine-rich repeat-containing N-terminal plant-type" evidence="14">
    <location>
        <begin position="39"/>
        <end position="86"/>
    </location>
</feature>
<reference evidence="15 16" key="1">
    <citation type="journal article" date="2016" name="G3 (Bethesda)">
        <title>First Draft Assembly and Annotation of the Genome of a California Endemic Oak Quercus lobata Nee (Fagaceae).</title>
        <authorList>
            <person name="Sork V.L."/>
            <person name="Fitz-Gibbon S.T."/>
            <person name="Puiu D."/>
            <person name="Crepeau M."/>
            <person name="Gugger P.F."/>
            <person name="Sherman R."/>
            <person name="Stevens K."/>
            <person name="Langley C.H."/>
            <person name="Pellegrini M."/>
            <person name="Salzberg S.L."/>
        </authorList>
    </citation>
    <scope>NUCLEOTIDE SEQUENCE [LARGE SCALE GENOMIC DNA]</scope>
    <source>
        <strain evidence="15 16">cv. SW786</strain>
    </source>
</reference>
<dbReference type="InterPro" id="IPR046956">
    <property type="entry name" value="RLP23-like"/>
</dbReference>
<reference evidence="15" key="2">
    <citation type="submission" date="2021-01" db="UniProtKB">
        <authorList>
            <consortium name="EnsemblPlants"/>
        </authorList>
    </citation>
    <scope>IDENTIFICATION</scope>
</reference>
<dbReference type="PANTHER" id="PTHR48061:SF12">
    <property type="entry name" value="DISEASE RESISTANCE LIKE PROTEIN"/>
    <property type="match status" value="1"/>
</dbReference>
<evidence type="ECO:0000256" key="10">
    <source>
        <dbReference type="ARBA" id="ARBA00023170"/>
    </source>
</evidence>
<keyword evidence="11" id="KW-0325">Glycoprotein</keyword>
<dbReference type="InterPro" id="IPR032675">
    <property type="entry name" value="LRR_dom_sf"/>
</dbReference>
<feature type="signal peptide" evidence="13">
    <location>
        <begin position="1"/>
        <end position="25"/>
    </location>
</feature>
<dbReference type="InterPro" id="IPR001611">
    <property type="entry name" value="Leu-rich_rpt"/>
</dbReference>
<name>A0A7N2L601_QUELO</name>
<accession>A0A7N2L601</accession>
<dbReference type="SUPFAM" id="SSF52047">
    <property type="entry name" value="RNI-like"/>
    <property type="match status" value="1"/>
</dbReference>
<dbReference type="Pfam" id="PF00560">
    <property type="entry name" value="LRR_1"/>
    <property type="match status" value="4"/>
</dbReference>
<keyword evidence="5 12" id="KW-0812">Transmembrane</keyword>
<evidence type="ECO:0000256" key="3">
    <source>
        <dbReference type="ARBA" id="ARBA00022475"/>
    </source>
</evidence>
<keyword evidence="8 12" id="KW-1133">Transmembrane helix</keyword>
<evidence type="ECO:0000313" key="16">
    <source>
        <dbReference type="Proteomes" id="UP000594261"/>
    </source>
</evidence>
<dbReference type="PRINTS" id="PR00019">
    <property type="entry name" value="LEURICHRPT"/>
</dbReference>
<dbReference type="RefSeq" id="XP_030958252.1">
    <property type="nucleotide sequence ID" value="XM_031102392.1"/>
</dbReference>
<dbReference type="SUPFAM" id="SSF52058">
    <property type="entry name" value="L domain-like"/>
    <property type="match status" value="2"/>
</dbReference>
<dbReference type="PANTHER" id="PTHR48061">
    <property type="entry name" value="LEUCINE-RICH REPEAT RECEPTOR PROTEIN KINASE EMS1-LIKE-RELATED"/>
    <property type="match status" value="1"/>
</dbReference>
<evidence type="ECO:0000256" key="12">
    <source>
        <dbReference type="SAM" id="Phobius"/>
    </source>
</evidence>
<keyword evidence="7" id="KW-0677">Repeat</keyword>
<evidence type="ECO:0000256" key="9">
    <source>
        <dbReference type="ARBA" id="ARBA00023136"/>
    </source>
</evidence>
<dbReference type="Gramene" id="QL03p028533:mrna">
    <property type="protein sequence ID" value="QL03p028533:mrna:CDS:1"/>
    <property type="gene ID" value="QL03p028533"/>
</dbReference>
<dbReference type="InterPro" id="IPR003591">
    <property type="entry name" value="Leu-rich_rpt_typical-subtyp"/>
</dbReference>
<evidence type="ECO:0000256" key="7">
    <source>
        <dbReference type="ARBA" id="ARBA00022737"/>
    </source>
</evidence>
<proteinExistence type="inferred from homology"/>
<dbReference type="EMBL" id="LRBV02000003">
    <property type="status" value="NOT_ANNOTATED_CDS"/>
    <property type="molecule type" value="Genomic_DNA"/>
</dbReference>
<dbReference type="FunFam" id="3.80.10.10:FF:000213">
    <property type="entry name" value="Tyrosine-sulfated glycopeptide receptor 1"/>
    <property type="match status" value="1"/>
</dbReference>
<evidence type="ECO:0000313" key="15">
    <source>
        <dbReference type="EnsemblPlants" id="QL03p028533:mrna:CDS:1"/>
    </source>
</evidence>
<evidence type="ECO:0000256" key="11">
    <source>
        <dbReference type="ARBA" id="ARBA00023180"/>
    </source>
</evidence>
<comment type="subcellular location">
    <subcellularLocation>
        <location evidence="1">Cell membrane</location>
        <topology evidence="1">Single-pass type I membrane protein</topology>
    </subcellularLocation>
</comment>
<dbReference type="AlphaFoldDB" id="A0A7N2L601"/>
<dbReference type="PROSITE" id="PS51450">
    <property type="entry name" value="LRR"/>
    <property type="match status" value="1"/>
</dbReference>
<dbReference type="GeneID" id="115980116"/>
<organism evidence="15 16">
    <name type="scientific">Quercus lobata</name>
    <name type="common">Valley oak</name>
    <dbReference type="NCBI Taxonomy" id="97700"/>
    <lineage>
        <taxon>Eukaryota</taxon>
        <taxon>Viridiplantae</taxon>
        <taxon>Streptophyta</taxon>
        <taxon>Embryophyta</taxon>
        <taxon>Tracheophyta</taxon>
        <taxon>Spermatophyta</taxon>
        <taxon>Magnoliopsida</taxon>
        <taxon>eudicotyledons</taxon>
        <taxon>Gunneridae</taxon>
        <taxon>Pentapetalae</taxon>
        <taxon>rosids</taxon>
        <taxon>fabids</taxon>
        <taxon>Fagales</taxon>
        <taxon>Fagaceae</taxon>
        <taxon>Quercus</taxon>
    </lineage>
</organism>
<keyword evidence="16" id="KW-1185">Reference proteome</keyword>
<dbReference type="Proteomes" id="UP000594261">
    <property type="component" value="Chromosome 3"/>
</dbReference>
<keyword evidence="9 12" id="KW-0472">Membrane</keyword>
<protein>
    <recommendedName>
        <fullName evidence="14">Leucine-rich repeat-containing N-terminal plant-type domain-containing protein</fullName>
    </recommendedName>
</protein>
<dbReference type="OrthoDB" id="676979at2759"/>
<evidence type="ECO:0000256" key="2">
    <source>
        <dbReference type="ARBA" id="ARBA00009592"/>
    </source>
</evidence>
<evidence type="ECO:0000256" key="13">
    <source>
        <dbReference type="SAM" id="SignalP"/>
    </source>
</evidence>
<feature type="transmembrane region" description="Helical" evidence="12">
    <location>
        <begin position="948"/>
        <end position="969"/>
    </location>
</feature>
<dbReference type="FunFam" id="3.80.10.10:FF:000095">
    <property type="entry name" value="LRR receptor-like serine/threonine-protein kinase GSO1"/>
    <property type="match status" value="1"/>
</dbReference>
<evidence type="ECO:0000259" key="14">
    <source>
        <dbReference type="Pfam" id="PF08263"/>
    </source>
</evidence>
<evidence type="ECO:0000256" key="4">
    <source>
        <dbReference type="ARBA" id="ARBA00022614"/>
    </source>
</evidence>
<gene>
    <name evidence="15" type="primary">LOC115980116</name>
</gene>
<dbReference type="Pfam" id="PF13855">
    <property type="entry name" value="LRR_8"/>
    <property type="match status" value="2"/>
</dbReference>
<dbReference type="OMA" id="CLENEMS"/>
<sequence>MGSSMCLLISMRLLFFLSIFHYLNSCSSLSTQPACKDFESSALLQFKQSFKINVSAPSDPFAYPKISSWNSGERNDCCSWDGVLCDRGTGHVIGLDLSSSQLYGSFNSSSSLFNLVYLQKLNLADNNFNYSQIPPSIRYLSNLTYLNLSMSAFSGQIPPEIFELSNLVSLDLSFNPLKLQKPGLKSVVENFTSLKHLYLSRVNLSSPVPHILANLSSLKSLGLRGCELYGEFPMEIFKLRNLQFLSVRDNENLTGYLPEFHSSNPLRILRLAYTGFSGKLPDSIGNLKSLIELNIISCYFSGLVPTSLGNLTNLTILFLSNNNFLGQIPFSLANLTQLSQLGLPYNNFSAQTLPCLGKQTKLTVLDLGETNLYGDIPSSLKNLTQLTVLSLTGNQLTGQIPPWLGNLTQLTKLDLGDNKFHGSIPQSICRLANLEYLSLFDNNLSGRVDMDLFLKLKNLTALQLSGVHLSFPINSTFNASTLKLELLGLNGCNLTEFPTFLHSQHELEILYLSNNKIQGQIPNWIFNMGKQTLLSLDLSSNFLTNFESFNHTPPILSWDSLLDLDLSSNKLQGSLPIPPPSITQYDASNNKLTGEISPLYCNFSSIVMLDLSHNNLGGMLPKCLSKLSNLVVLNLQNNNFRGILPGIYMEESRLRAIDVSHNQLEGQVPRSLSNCTMLEVLLLGNNRFFDIFPSWLGKLPRLRVLSLQSNGFHSAIGKPESSLDFPKLQIIDVSFNNFTGKLPYEHFQSWTSMKVANLTFDKDNAYMGAVTRTSSPSSTFINVNSYTLEITNKGIKRLYEKIQDHLVAIDLSSNKFDGEILEVIGNLKGLHLLNISNNILTGPISSSLENLRELESLDLSQNRLSGEIPPQLLQLTFLAFFNASNNHLTGPIPQGQQFSTFENDSYLGNTGLCGMPLTKKCKISETLTQPPPNSKQGEGSNFPSKFDWVVIMMGYGSGLIIGFIIGNNLTIRKLERFLKNFGRKQ</sequence>
<dbReference type="KEGG" id="qlo:115980116"/>
<keyword evidence="4" id="KW-0433">Leucine-rich repeat</keyword>
<dbReference type="GO" id="GO:0005886">
    <property type="term" value="C:plasma membrane"/>
    <property type="evidence" value="ECO:0007669"/>
    <property type="project" value="UniProtKB-SubCell"/>
</dbReference>